<dbReference type="RefSeq" id="WP_185886700.1">
    <property type="nucleotide sequence ID" value="NZ_CP060202.1"/>
</dbReference>
<dbReference type="AlphaFoldDB" id="A0A7G7W326"/>
<dbReference type="EMBL" id="CP060202">
    <property type="protein sequence ID" value="QNH60769.1"/>
    <property type="molecule type" value="Genomic_DNA"/>
</dbReference>
<proteinExistence type="predicted"/>
<dbReference type="Proteomes" id="UP000515489">
    <property type="component" value="Chromosome"/>
</dbReference>
<organism evidence="1 2">
    <name type="scientific">Hymenobacter sediminicola</name>
    <dbReference type="NCBI Taxonomy" id="2761579"/>
    <lineage>
        <taxon>Bacteria</taxon>
        <taxon>Pseudomonadati</taxon>
        <taxon>Bacteroidota</taxon>
        <taxon>Cytophagia</taxon>
        <taxon>Cytophagales</taxon>
        <taxon>Hymenobacteraceae</taxon>
        <taxon>Hymenobacter</taxon>
    </lineage>
</organism>
<evidence type="ECO:0000313" key="2">
    <source>
        <dbReference type="Proteomes" id="UP000515489"/>
    </source>
</evidence>
<evidence type="ECO:0000313" key="1">
    <source>
        <dbReference type="EMBL" id="QNH60769.1"/>
    </source>
</evidence>
<name>A0A7G7W326_9BACT</name>
<gene>
    <name evidence="1" type="ORF">H4317_11260</name>
</gene>
<reference evidence="1 2" key="1">
    <citation type="submission" date="2020-08" db="EMBL/GenBank/DDBJ databases">
        <title>Hymenobacter sp. S2-20-2 genome sequencing.</title>
        <authorList>
            <person name="Jin L."/>
        </authorList>
    </citation>
    <scope>NUCLEOTIDE SEQUENCE [LARGE SCALE GENOMIC DNA]</scope>
    <source>
        <strain evidence="1 2">S2-20-2</strain>
    </source>
</reference>
<sequence length="85" mass="9742">MPLPSLYAFNQLPLNAQIGLVVFEGTFLTNRFGEHGDYINLYHMGSFFAELYYDAELNYMHACRTFVSSSQLEAYMDFIDLPALS</sequence>
<keyword evidence="2" id="KW-1185">Reference proteome</keyword>
<dbReference type="KEGG" id="hsk:H4317_11260"/>
<protein>
    <submittedName>
        <fullName evidence="1">Uncharacterized protein</fullName>
    </submittedName>
</protein>
<accession>A0A7G7W326</accession>